<keyword evidence="5" id="KW-1185">Reference proteome</keyword>
<dbReference type="PANTHER" id="PTHR47718:SF12">
    <property type="entry name" value="PROTEIN FAR1-RELATED SEQUENCE"/>
    <property type="match status" value="1"/>
</dbReference>
<evidence type="ECO:0000313" key="5">
    <source>
        <dbReference type="Proteomes" id="UP000235145"/>
    </source>
</evidence>
<evidence type="ECO:0000256" key="1">
    <source>
        <dbReference type="SAM" id="MobiDB-lite"/>
    </source>
</evidence>
<dbReference type="Pfam" id="PF10551">
    <property type="entry name" value="MULE"/>
    <property type="match status" value="1"/>
</dbReference>
<reference evidence="4 5" key="1">
    <citation type="journal article" date="2017" name="Nat. Commun.">
        <title>Genome assembly with in vitro proximity ligation data and whole-genome triplication in lettuce.</title>
        <authorList>
            <person name="Reyes-Chin-Wo S."/>
            <person name="Wang Z."/>
            <person name="Yang X."/>
            <person name="Kozik A."/>
            <person name="Arikit S."/>
            <person name="Song C."/>
            <person name="Xia L."/>
            <person name="Froenicke L."/>
            <person name="Lavelle D.O."/>
            <person name="Truco M.J."/>
            <person name="Xia R."/>
            <person name="Zhu S."/>
            <person name="Xu C."/>
            <person name="Xu H."/>
            <person name="Xu X."/>
            <person name="Cox K."/>
            <person name="Korf I."/>
            <person name="Meyers B.C."/>
            <person name="Michelmore R.W."/>
        </authorList>
    </citation>
    <scope>NUCLEOTIDE SEQUENCE [LARGE SCALE GENOMIC DNA]</scope>
    <source>
        <strain evidence="5">cv. Salinas</strain>
        <tissue evidence="4">Seedlings</tissue>
    </source>
</reference>
<evidence type="ECO:0000259" key="3">
    <source>
        <dbReference type="Pfam" id="PF10551"/>
    </source>
</evidence>
<dbReference type="InterPro" id="IPR018289">
    <property type="entry name" value="MULE_transposase_dom"/>
</dbReference>
<dbReference type="EMBL" id="NBSK02000007">
    <property type="protein sequence ID" value="KAJ0196932.1"/>
    <property type="molecule type" value="Genomic_DNA"/>
</dbReference>
<protein>
    <recommendedName>
        <fullName evidence="3">MULE transposase domain-containing protein</fullName>
    </recommendedName>
</protein>
<feature type="transmembrane region" description="Helical" evidence="2">
    <location>
        <begin position="248"/>
        <end position="268"/>
    </location>
</feature>
<keyword evidence="2" id="KW-0812">Transmembrane</keyword>
<comment type="caution">
    <text evidence="4">The sequence shown here is derived from an EMBL/GenBank/DDBJ whole genome shotgun (WGS) entry which is preliminary data.</text>
</comment>
<gene>
    <name evidence="4" type="ORF">LSAT_V11C700361980</name>
</gene>
<dbReference type="AlphaFoldDB" id="A0A9R1V1M0"/>
<feature type="domain" description="MULE transposase" evidence="3">
    <location>
        <begin position="372"/>
        <end position="465"/>
    </location>
</feature>
<evidence type="ECO:0000313" key="4">
    <source>
        <dbReference type="EMBL" id="KAJ0196932.1"/>
    </source>
</evidence>
<feature type="region of interest" description="Disordered" evidence="1">
    <location>
        <begin position="1"/>
        <end position="21"/>
    </location>
</feature>
<dbReference type="Proteomes" id="UP000235145">
    <property type="component" value="Unassembled WGS sequence"/>
</dbReference>
<keyword evidence="2" id="KW-1133">Transmembrane helix</keyword>
<evidence type="ECO:0000256" key="2">
    <source>
        <dbReference type="SAM" id="Phobius"/>
    </source>
</evidence>
<accession>A0A9R1V1M0</accession>
<keyword evidence="2" id="KW-0472">Membrane</keyword>
<organism evidence="4 5">
    <name type="scientific">Lactuca sativa</name>
    <name type="common">Garden lettuce</name>
    <dbReference type="NCBI Taxonomy" id="4236"/>
    <lineage>
        <taxon>Eukaryota</taxon>
        <taxon>Viridiplantae</taxon>
        <taxon>Streptophyta</taxon>
        <taxon>Embryophyta</taxon>
        <taxon>Tracheophyta</taxon>
        <taxon>Spermatophyta</taxon>
        <taxon>Magnoliopsida</taxon>
        <taxon>eudicotyledons</taxon>
        <taxon>Gunneridae</taxon>
        <taxon>Pentapetalae</taxon>
        <taxon>asterids</taxon>
        <taxon>campanulids</taxon>
        <taxon>Asterales</taxon>
        <taxon>Asteraceae</taxon>
        <taxon>Cichorioideae</taxon>
        <taxon>Cichorieae</taxon>
        <taxon>Lactucinae</taxon>
        <taxon>Lactuca</taxon>
    </lineage>
</organism>
<proteinExistence type="predicted"/>
<name>A0A9R1V1M0_LACSA</name>
<dbReference type="PANTHER" id="PTHR47718">
    <property type="entry name" value="OS01G0519700 PROTEIN"/>
    <property type="match status" value="1"/>
</dbReference>
<sequence length="785" mass="91004">MENKDNVDNNNNEFSDNNDRNVKQLKVNQDLKKKKDVRFVLILEDLIYFAISNHLVLNRAENQLMDDTISAGDDHIPDQLEYPNDYVDDDEDFGLADHDSLHNTDFQIDENNNLNIEHKNEFLYDEADETIADDNIDLQKEQNHVTHDYVSPGGLSYWIPVVSDHIKAKIKSTVESYGTALSMYKNYASEAGFDVRLGTIRTTKSGIITQRHFLCNPEGKPRTTKTRNIISFNEEKTHLGVNAKQKLFLFYDMVLINILLMILSYNIIMSCLVRTTCFCLVQIGNLIILRRCLFITCKSKIFVQQEHIDCISDFRVGLTFEVNSMRNLNSYISSRDAKFLVVKMLERKKKKLNALFWADETVKYNYNDFGDVVSHDATFNMNKSDMVFVPFTGIDNHKKCVTFDVVLLSREYGTSYSWLLRAFLKALKKQLTLVLTDQDPTLNKVVNEVFPMSPHRFCMWHITKNCQKRFFLSEYKSDRIIDILGMKQNIYNITSQLATKSVFQKHFHSIIWNSKLEPHDFDNAWQSCLDDFNISNNKWMKDMYGLRRRWVPLFFKDIPMSGLMRSTSLSEGQNWSFQNNTFTSSYLLIRNQLVNDFNTATTVPRFITSSPIKPHASKVYTRKKNYQTQKEISDSYNTCFQMSVTSCNGIDTIILLEKQKNISTMKPSSPEYHYDCVIKDTQYTTVHSSVPACILSMSVFYVGTYYVCLSFTVLNRFLKNTLRDIGIGMLFQQHCVRSFSNSLVDSNSDLTVVEKISNIDHCVLFLSHNAAKLKSYLEELNNLKK</sequence>